<keyword evidence="1" id="KW-0812">Transmembrane</keyword>
<keyword evidence="1" id="KW-1133">Transmembrane helix</keyword>
<dbReference type="InterPro" id="IPR013783">
    <property type="entry name" value="Ig-like_fold"/>
</dbReference>
<dbReference type="AlphaFoldDB" id="A0A6J8EUE4"/>
<evidence type="ECO:0000256" key="1">
    <source>
        <dbReference type="SAM" id="Phobius"/>
    </source>
</evidence>
<sequence>MNLHDRIYLYMSIQLLIHVLSVSLSSHWDIEHIVFGEDVILTCIINVCSNSVKSWVGGQSYDLLCRSNFSTNPSKYEMISEDSGRSFGLRIKNFTFDDVNCKYTCTCGLHQYTSILDVEAINYTYPPRIIENSNFQTAEEYVVDVVIEVYPLPTCFIKYEGRDIQVNLTSNSSTLSTFDKRRFGSNKMYKGRIKHTLQIIKPNNCDGNLLVTCEVDSRNYTVYKQNVSMCKDHSDINVTTINEQYVTVFVIIIACALFLLGVVLLWKRVKQRKPCEMSCLDNTSNLKCIWKKQPENNNEPQTVVDEPLIQL</sequence>
<organism evidence="2 3">
    <name type="scientific">Mytilus coruscus</name>
    <name type="common">Sea mussel</name>
    <dbReference type="NCBI Taxonomy" id="42192"/>
    <lineage>
        <taxon>Eukaryota</taxon>
        <taxon>Metazoa</taxon>
        <taxon>Spiralia</taxon>
        <taxon>Lophotrochozoa</taxon>
        <taxon>Mollusca</taxon>
        <taxon>Bivalvia</taxon>
        <taxon>Autobranchia</taxon>
        <taxon>Pteriomorphia</taxon>
        <taxon>Mytilida</taxon>
        <taxon>Mytiloidea</taxon>
        <taxon>Mytilidae</taxon>
        <taxon>Mytilinae</taxon>
        <taxon>Mytilus</taxon>
    </lineage>
</organism>
<dbReference type="Gene3D" id="2.60.40.10">
    <property type="entry name" value="Immunoglobulins"/>
    <property type="match status" value="1"/>
</dbReference>
<reference evidence="2 3" key="1">
    <citation type="submission" date="2020-06" db="EMBL/GenBank/DDBJ databases">
        <authorList>
            <person name="Li R."/>
            <person name="Bekaert M."/>
        </authorList>
    </citation>
    <scope>NUCLEOTIDE SEQUENCE [LARGE SCALE GENOMIC DNA]</scope>
    <source>
        <strain evidence="3">wild</strain>
    </source>
</reference>
<protein>
    <recommendedName>
        <fullName evidence="4">Ig-like domain-containing protein</fullName>
    </recommendedName>
</protein>
<feature type="transmembrane region" description="Helical" evidence="1">
    <location>
        <begin position="245"/>
        <end position="266"/>
    </location>
</feature>
<gene>
    <name evidence="2" type="ORF">MCOR_56028</name>
</gene>
<evidence type="ECO:0008006" key="4">
    <source>
        <dbReference type="Google" id="ProtNLM"/>
    </source>
</evidence>
<accession>A0A6J8EUE4</accession>
<keyword evidence="3" id="KW-1185">Reference proteome</keyword>
<proteinExistence type="predicted"/>
<keyword evidence="1" id="KW-0472">Membrane</keyword>
<dbReference type="EMBL" id="CACVKT020009960">
    <property type="protein sequence ID" value="CAC5424090.1"/>
    <property type="molecule type" value="Genomic_DNA"/>
</dbReference>
<evidence type="ECO:0000313" key="3">
    <source>
        <dbReference type="Proteomes" id="UP000507470"/>
    </source>
</evidence>
<dbReference type="Proteomes" id="UP000507470">
    <property type="component" value="Unassembled WGS sequence"/>
</dbReference>
<name>A0A6J8EUE4_MYTCO</name>
<evidence type="ECO:0000313" key="2">
    <source>
        <dbReference type="EMBL" id="CAC5424090.1"/>
    </source>
</evidence>